<protein>
    <recommendedName>
        <fullName evidence="3">Lipoprotein</fullName>
    </recommendedName>
</protein>
<proteinExistence type="predicted"/>
<dbReference type="OrthoDB" id="1114031at2"/>
<gene>
    <name evidence="1" type="ORF">HLUCCX10_13150</name>
</gene>
<comment type="caution">
    <text evidence="1">The sequence shown here is derived from an EMBL/GenBank/DDBJ whole genome shotgun (WGS) entry which is preliminary data.</text>
</comment>
<dbReference type="PROSITE" id="PS51257">
    <property type="entry name" value="PROKAR_LIPOPROTEIN"/>
    <property type="match status" value="1"/>
</dbReference>
<reference evidence="1 2" key="1">
    <citation type="submission" date="2015-09" db="EMBL/GenBank/DDBJ databases">
        <title>Identification and resolution of microdiversity through metagenomic sequencing of parallel consortia.</title>
        <authorList>
            <person name="Nelson W.C."/>
            <person name="Romine M.F."/>
            <person name="Lindemann S.R."/>
        </authorList>
    </citation>
    <scope>NUCLEOTIDE SEQUENCE [LARGE SCALE GENOMIC DNA]</scope>
    <source>
        <strain evidence="1">HL-49</strain>
    </source>
</reference>
<accession>A0A0P7XDH8</accession>
<dbReference type="EMBL" id="LJXT01000091">
    <property type="protein sequence ID" value="KPQ13415.1"/>
    <property type="molecule type" value="Genomic_DNA"/>
</dbReference>
<dbReference type="STRING" id="1305737.GCA_000526355_03163"/>
<dbReference type="AlphaFoldDB" id="A0A0P7XDH8"/>
<sequence>MNRLQKTIIALAAAGFLFTACQNEDEAPISQLEDSEEVNRETDLTGTLEDIDDIVLTGFQRNGFADRTVATVEEDLCERVDITWLPNEKKMILDFGDGCTSPRGITRKGKVIVNYTGRYWAPGSVITTTFEDFYINERKIEGVRIVKNEGFNQNDRFFTFITRVEGGKITWPDGTTRTFESRHTKRIFLPNEDRGFIYAVNGGSEGVNRKGNSYRVEIIDPLIYAQRCINTGIKIPSKGILTLNVSERPQISVDFGEEGCDREATITRGDQSRTITIPRG</sequence>
<name>A0A0P7XDH8_9BACT</name>
<dbReference type="Proteomes" id="UP000050421">
    <property type="component" value="Unassembled WGS sequence"/>
</dbReference>
<dbReference type="eggNOG" id="ENOG5032ZEY">
    <property type="taxonomic scope" value="Bacteria"/>
</dbReference>
<dbReference type="PATRIC" id="fig|1305737.6.peg.3288"/>
<evidence type="ECO:0000313" key="2">
    <source>
        <dbReference type="Proteomes" id="UP000050421"/>
    </source>
</evidence>
<evidence type="ECO:0000313" key="1">
    <source>
        <dbReference type="EMBL" id="KPQ13415.1"/>
    </source>
</evidence>
<organism evidence="1 2">
    <name type="scientific">Algoriphagus marincola HL-49</name>
    <dbReference type="NCBI Taxonomy" id="1305737"/>
    <lineage>
        <taxon>Bacteria</taxon>
        <taxon>Pseudomonadati</taxon>
        <taxon>Bacteroidota</taxon>
        <taxon>Cytophagia</taxon>
        <taxon>Cytophagales</taxon>
        <taxon>Cyclobacteriaceae</taxon>
        <taxon>Algoriphagus</taxon>
    </lineage>
</organism>
<evidence type="ECO:0008006" key="3">
    <source>
        <dbReference type="Google" id="ProtNLM"/>
    </source>
</evidence>